<dbReference type="Proteomes" id="UP000315295">
    <property type="component" value="Unassembled WGS sequence"/>
</dbReference>
<reference evidence="1 2" key="1">
    <citation type="journal article" date="2019" name="G3 (Bethesda)">
        <title>Sequencing of a Wild Apple (Malus baccata) Genome Unravels the Differences Between Cultivated and Wild Apple Species Regarding Disease Resistance and Cold Tolerance.</title>
        <authorList>
            <person name="Chen X."/>
        </authorList>
    </citation>
    <scope>NUCLEOTIDE SEQUENCE [LARGE SCALE GENOMIC DNA]</scope>
    <source>
        <strain evidence="2">cv. Shandingzi</strain>
        <tissue evidence="1">Leaves</tissue>
    </source>
</reference>
<dbReference type="EMBL" id="VIEB01000324">
    <property type="protein sequence ID" value="TQD95152.1"/>
    <property type="molecule type" value="Genomic_DNA"/>
</dbReference>
<proteinExistence type="predicted"/>
<keyword evidence="2" id="KW-1185">Reference proteome</keyword>
<evidence type="ECO:0000313" key="1">
    <source>
        <dbReference type="EMBL" id="TQD95152.1"/>
    </source>
</evidence>
<comment type="caution">
    <text evidence="1">The sequence shown here is derived from an EMBL/GenBank/DDBJ whole genome shotgun (WGS) entry which is preliminary data.</text>
</comment>
<name>A0A540M9C7_MALBA</name>
<protein>
    <submittedName>
        <fullName evidence="1">Uncharacterized protein</fullName>
    </submittedName>
</protein>
<evidence type="ECO:0000313" key="2">
    <source>
        <dbReference type="Proteomes" id="UP000315295"/>
    </source>
</evidence>
<sequence length="64" mass="7074">MASIGVIVVQLLQQRIKVRIAFDHHNSLVERVDEDDSFPCGSSFLAFSIWSAGSGFTAVTKMME</sequence>
<dbReference type="AlphaFoldDB" id="A0A540M9C7"/>
<accession>A0A540M9C7</accession>
<gene>
    <name evidence="1" type="ORF">C1H46_019239</name>
</gene>
<organism evidence="1 2">
    <name type="scientific">Malus baccata</name>
    <name type="common">Siberian crab apple</name>
    <name type="synonym">Pyrus baccata</name>
    <dbReference type="NCBI Taxonomy" id="106549"/>
    <lineage>
        <taxon>Eukaryota</taxon>
        <taxon>Viridiplantae</taxon>
        <taxon>Streptophyta</taxon>
        <taxon>Embryophyta</taxon>
        <taxon>Tracheophyta</taxon>
        <taxon>Spermatophyta</taxon>
        <taxon>Magnoliopsida</taxon>
        <taxon>eudicotyledons</taxon>
        <taxon>Gunneridae</taxon>
        <taxon>Pentapetalae</taxon>
        <taxon>rosids</taxon>
        <taxon>fabids</taxon>
        <taxon>Rosales</taxon>
        <taxon>Rosaceae</taxon>
        <taxon>Amygdaloideae</taxon>
        <taxon>Maleae</taxon>
        <taxon>Malus</taxon>
    </lineage>
</organism>